<dbReference type="RefSeq" id="WP_286288038.1">
    <property type="nucleotide sequence ID" value="NZ_JASXSZ010000002.1"/>
</dbReference>
<evidence type="ECO:0000256" key="1">
    <source>
        <dbReference type="SAM" id="SignalP"/>
    </source>
</evidence>
<proteinExistence type="predicted"/>
<accession>A0ABT7MXJ2</accession>
<gene>
    <name evidence="2" type="ORF">QSV35_07495</name>
</gene>
<dbReference type="InterPro" id="IPR036938">
    <property type="entry name" value="PAP2/HPO_sf"/>
</dbReference>
<name>A0ABT7MXJ2_9MICO</name>
<dbReference type="SUPFAM" id="SSF48317">
    <property type="entry name" value="Acid phosphatase/Vanadium-dependent haloperoxidase"/>
    <property type="match status" value="1"/>
</dbReference>
<protein>
    <submittedName>
        <fullName evidence="2">Vanadium-dependent haloperoxidase</fullName>
        <ecNumber evidence="2">1.11.1.-</ecNumber>
    </submittedName>
</protein>
<feature type="chain" id="PRO_5047452976" evidence="1">
    <location>
        <begin position="19"/>
        <end position="450"/>
    </location>
</feature>
<evidence type="ECO:0000313" key="2">
    <source>
        <dbReference type="EMBL" id="MDL9979173.1"/>
    </source>
</evidence>
<dbReference type="GO" id="GO:0004601">
    <property type="term" value="F:peroxidase activity"/>
    <property type="evidence" value="ECO:0007669"/>
    <property type="project" value="UniProtKB-KW"/>
</dbReference>
<dbReference type="CDD" id="cd03398">
    <property type="entry name" value="PAP2_haloperoxidase"/>
    <property type="match status" value="1"/>
</dbReference>
<keyword evidence="2" id="KW-0575">Peroxidase</keyword>
<keyword evidence="1" id="KW-0732">Signal</keyword>
<dbReference type="PANTHER" id="PTHR34599:SF1">
    <property type="entry name" value="PHOSPHATIDIC ACID PHOSPHATASE TYPE 2_HALOPEROXIDASE DOMAIN-CONTAINING PROTEIN"/>
    <property type="match status" value="1"/>
</dbReference>
<dbReference type="Gene3D" id="1.10.606.20">
    <property type="match status" value="1"/>
</dbReference>
<keyword evidence="2" id="KW-0560">Oxidoreductase</keyword>
<dbReference type="Proteomes" id="UP001235064">
    <property type="component" value="Unassembled WGS sequence"/>
</dbReference>
<organism evidence="2 3">
    <name type="scientific">Microbacterium candidum</name>
    <dbReference type="NCBI Taxonomy" id="3041922"/>
    <lineage>
        <taxon>Bacteria</taxon>
        <taxon>Bacillati</taxon>
        <taxon>Actinomycetota</taxon>
        <taxon>Actinomycetes</taxon>
        <taxon>Micrococcales</taxon>
        <taxon>Microbacteriaceae</taxon>
        <taxon>Microbacterium</taxon>
    </lineage>
</organism>
<dbReference type="InterPro" id="IPR052559">
    <property type="entry name" value="V-haloperoxidase"/>
</dbReference>
<keyword evidence="3" id="KW-1185">Reference proteome</keyword>
<reference evidence="2 3" key="1">
    <citation type="submission" date="2023-06" db="EMBL/GenBank/DDBJ databases">
        <title>Microbacterium sp. nov., isolated from a waste landfill.</title>
        <authorList>
            <person name="Wen W."/>
        </authorList>
    </citation>
    <scope>NUCLEOTIDE SEQUENCE [LARGE SCALE GENOMIC DNA]</scope>
    <source>
        <strain evidence="2 3">ASV49</strain>
    </source>
</reference>
<feature type="signal peptide" evidence="1">
    <location>
        <begin position="1"/>
        <end position="18"/>
    </location>
</feature>
<dbReference type="EC" id="1.11.1.-" evidence="2"/>
<dbReference type="PANTHER" id="PTHR34599">
    <property type="entry name" value="PEROXIDASE-RELATED"/>
    <property type="match status" value="1"/>
</dbReference>
<dbReference type="EMBL" id="JASXSZ010000002">
    <property type="protein sequence ID" value="MDL9979173.1"/>
    <property type="molecule type" value="Genomic_DNA"/>
</dbReference>
<sequence length="450" mass="46522">MKSIVALLAVLPTALGLAGATPDIGATPAPITQCAPAAHYPAATTPVAFWSTEARCAIVPAGAGGVNGPENFGNKFPGEGGVYMAIVHVAIYDAAVALDGGYKPYAPTAPAPAGASPDAAIATAAHDTLVGLEPQLQGNIAIVDADYAAYLAAIPDGQAKTDGVAAGHAAAVGVLALRQNDGRGCTTTVQQLGLPPAGPGVWQPNASGPVLGLCLPGMRPLAMTSASQFRPGGPNALTSTEYAADVDQLEAIGGAVSATRTPAQTDEALFWTDHDTRQWDDGLLRLAAAQGLDLVQTARMMSMTEVASGDALIACFDAKYHYWFWRPYQAIAGANTDGNPATTADPTWKPLGATPNFPDYPAAHACIGGAMVQALDAFFGTDAVTFTLDSRAPGVTERMRTYARFQDVVKEIDWARVLVGVHYRNSDLQGASLGRTVGRYVVGNFFQPTS</sequence>
<evidence type="ECO:0000313" key="3">
    <source>
        <dbReference type="Proteomes" id="UP001235064"/>
    </source>
</evidence>
<comment type="caution">
    <text evidence="2">The sequence shown here is derived from an EMBL/GenBank/DDBJ whole genome shotgun (WGS) entry which is preliminary data.</text>
</comment>